<reference evidence="1 2" key="1">
    <citation type="submission" date="2021-03" db="EMBL/GenBank/DDBJ databases">
        <title>Genomic Encyclopedia of Type Strains, Phase IV (KMG-IV): sequencing the most valuable type-strain genomes for metagenomic binning, comparative biology and taxonomic classification.</title>
        <authorList>
            <person name="Goeker M."/>
        </authorList>
    </citation>
    <scope>NUCLEOTIDE SEQUENCE [LARGE SCALE GENOMIC DNA]</scope>
    <source>
        <strain evidence="1 2">DSM 24738</strain>
    </source>
</reference>
<dbReference type="RefSeq" id="WP_209809696.1">
    <property type="nucleotide sequence ID" value="NZ_JAGGKT010000003.1"/>
</dbReference>
<comment type="caution">
    <text evidence="1">The sequence shown here is derived from an EMBL/GenBank/DDBJ whole genome shotgun (WGS) entry which is preliminary data.</text>
</comment>
<evidence type="ECO:0000313" key="1">
    <source>
        <dbReference type="EMBL" id="MBP1931603.1"/>
    </source>
</evidence>
<evidence type="ECO:0008006" key="3">
    <source>
        <dbReference type="Google" id="ProtNLM"/>
    </source>
</evidence>
<gene>
    <name evidence="1" type="ORF">J2Z37_001604</name>
</gene>
<keyword evidence="2" id="KW-1185">Reference proteome</keyword>
<evidence type="ECO:0000313" key="2">
    <source>
        <dbReference type="Proteomes" id="UP001519343"/>
    </source>
</evidence>
<name>A0ABS4GMX0_9BACL</name>
<sequence>MSHRQFKRYLRQNPDLRKWLRTNGQWFESNPQVIRSMLENPSFLSAFNEALLRKKNRLTRRIKKLEAKRVTHPKRKTGNFRFRLPTLAELNQHLAQTSEIVEGINSIMKKDK</sequence>
<dbReference type="EMBL" id="JAGGKT010000003">
    <property type="protein sequence ID" value="MBP1931603.1"/>
    <property type="molecule type" value="Genomic_DNA"/>
</dbReference>
<proteinExistence type="predicted"/>
<dbReference type="Proteomes" id="UP001519343">
    <property type="component" value="Unassembled WGS sequence"/>
</dbReference>
<protein>
    <recommendedName>
        <fullName evidence="3">Transposase</fullName>
    </recommendedName>
</protein>
<organism evidence="1 2">
    <name type="scientific">Ammoniphilus resinae</name>
    <dbReference type="NCBI Taxonomy" id="861532"/>
    <lineage>
        <taxon>Bacteria</taxon>
        <taxon>Bacillati</taxon>
        <taxon>Bacillota</taxon>
        <taxon>Bacilli</taxon>
        <taxon>Bacillales</taxon>
        <taxon>Paenibacillaceae</taxon>
        <taxon>Aneurinibacillus group</taxon>
        <taxon>Ammoniphilus</taxon>
    </lineage>
</organism>
<accession>A0ABS4GMX0</accession>